<organism evidence="1 2">
    <name type="scientific">Paramecium octaurelia</name>
    <dbReference type="NCBI Taxonomy" id="43137"/>
    <lineage>
        <taxon>Eukaryota</taxon>
        <taxon>Sar</taxon>
        <taxon>Alveolata</taxon>
        <taxon>Ciliophora</taxon>
        <taxon>Intramacronucleata</taxon>
        <taxon>Oligohymenophorea</taxon>
        <taxon>Peniculida</taxon>
        <taxon>Parameciidae</taxon>
        <taxon>Paramecium</taxon>
    </lineage>
</organism>
<protein>
    <submittedName>
        <fullName evidence="1">Uncharacterized protein</fullName>
    </submittedName>
</protein>
<sequence>MKESTQYDHRLNLNLYVKDYATTVPQICYNSKNNILKNNHLVKKIEKIQMGPIQTNCEQDDQQIEIKLEMHMKRIIKFRIQPQHLKVIAQLIQTSKNMSQNYIYFKFEKTFLKYIENTYNFLYLMQINNFDPKAQQKDLKYQQINSLYQKINVQNLFDLSTQL</sequence>
<proteinExistence type="predicted"/>
<evidence type="ECO:0000313" key="1">
    <source>
        <dbReference type="EMBL" id="CAD8149493.1"/>
    </source>
</evidence>
<keyword evidence="2" id="KW-1185">Reference proteome</keyword>
<gene>
    <name evidence="1" type="ORF">POCTA_138.1.T0220258</name>
</gene>
<comment type="caution">
    <text evidence="1">The sequence shown here is derived from an EMBL/GenBank/DDBJ whole genome shotgun (WGS) entry which is preliminary data.</text>
</comment>
<accession>A0A8S1TC10</accession>
<reference evidence="1" key="1">
    <citation type="submission" date="2021-01" db="EMBL/GenBank/DDBJ databases">
        <authorList>
            <consortium name="Genoscope - CEA"/>
            <person name="William W."/>
        </authorList>
    </citation>
    <scope>NUCLEOTIDE SEQUENCE</scope>
</reference>
<name>A0A8S1TC10_PAROT</name>
<dbReference type="AlphaFoldDB" id="A0A8S1TC10"/>
<dbReference type="Proteomes" id="UP000683925">
    <property type="component" value="Unassembled WGS sequence"/>
</dbReference>
<dbReference type="EMBL" id="CAJJDP010000022">
    <property type="protein sequence ID" value="CAD8149493.1"/>
    <property type="molecule type" value="Genomic_DNA"/>
</dbReference>
<evidence type="ECO:0000313" key="2">
    <source>
        <dbReference type="Proteomes" id="UP000683925"/>
    </source>
</evidence>